<keyword evidence="2" id="KW-1185">Reference proteome</keyword>
<organism evidence="1 2">
    <name type="scientific">Malaciobacter marinus</name>
    <dbReference type="NCBI Taxonomy" id="505249"/>
    <lineage>
        <taxon>Bacteria</taxon>
        <taxon>Pseudomonadati</taxon>
        <taxon>Campylobacterota</taxon>
        <taxon>Epsilonproteobacteria</taxon>
        <taxon>Campylobacterales</taxon>
        <taxon>Arcobacteraceae</taxon>
        <taxon>Malaciobacter</taxon>
    </lineage>
</organism>
<proteinExistence type="predicted"/>
<evidence type="ECO:0000313" key="2">
    <source>
        <dbReference type="Proteomes" id="UP000224740"/>
    </source>
</evidence>
<reference evidence="2" key="1">
    <citation type="submission" date="2017-09" db="EMBL/GenBank/DDBJ databases">
        <title>Arcobacter canalis sp. nov., a new species isolated from a water canal contaminated with urban sewage.</title>
        <authorList>
            <person name="Perez-Cataluna A."/>
            <person name="Salas-Masso N."/>
            <person name="Figueras M.J."/>
        </authorList>
    </citation>
    <scope>NUCLEOTIDE SEQUENCE [LARGE SCALE GENOMIC DNA]</scope>
    <source>
        <strain evidence="2">CECT 7727</strain>
    </source>
</reference>
<sequence length="82" mass="10132">MKNLKKYLFLLLLFFNFLYSETLVIENSNNEIRSLDKYLTYNKNDFPIETIIHENFRKFNIHDNSNFKFSQNIYWLKLEINN</sequence>
<gene>
    <name evidence="1" type="ORF">CPH92_06470</name>
</gene>
<evidence type="ECO:0000313" key="1">
    <source>
        <dbReference type="EMBL" id="PHO15444.1"/>
    </source>
</evidence>
<evidence type="ECO:0008006" key="3">
    <source>
        <dbReference type="Google" id="ProtNLM"/>
    </source>
</evidence>
<dbReference type="Proteomes" id="UP000224740">
    <property type="component" value="Unassembled WGS sequence"/>
</dbReference>
<protein>
    <recommendedName>
        <fullName evidence="3">7TM-DISM receptor extracellular domain-containing protein</fullName>
    </recommendedName>
</protein>
<name>A0ABX4M2E4_9BACT</name>
<feature type="non-terminal residue" evidence="1">
    <location>
        <position position="82"/>
    </location>
</feature>
<dbReference type="RefSeq" id="WP_133116763.1">
    <property type="nucleotide sequence ID" value="NZ_NXAO01000026.1"/>
</dbReference>
<dbReference type="EMBL" id="NXAO01000026">
    <property type="protein sequence ID" value="PHO15444.1"/>
    <property type="molecule type" value="Genomic_DNA"/>
</dbReference>
<comment type="caution">
    <text evidence="1">The sequence shown here is derived from an EMBL/GenBank/DDBJ whole genome shotgun (WGS) entry which is preliminary data.</text>
</comment>
<accession>A0ABX4M2E4</accession>